<dbReference type="PANTHER" id="PTHR22929:SF0">
    <property type="entry name" value="TRANSCRIPTION FACTOR TFIIIB COMPONENT B'' HOMOLOG"/>
    <property type="match status" value="1"/>
</dbReference>
<dbReference type="AlphaFoldDB" id="A0AA39GLP9"/>
<dbReference type="InterPro" id="IPR039467">
    <property type="entry name" value="TFIIIB_B''_Myb"/>
</dbReference>
<dbReference type="PROSITE" id="PS51293">
    <property type="entry name" value="SANT"/>
    <property type="match status" value="1"/>
</dbReference>
<evidence type="ECO:0000256" key="2">
    <source>
        <dbReference type="SAM" id="MobiDB-lite"/>
    </source>
</evidence>
<dbReference type="Proteomes" id="UP001175261">
    <property type="component" value="Unassembled WGS sequence"/>
</dbReference>
<dbReference type="SMART" id="SM00717">
    <property type="entry name" value="SANT"/>
    <property type="match status" value="1"/>
</dbReference>
<dbReference type="InterPro" id="IPR009057">
    <property type="entry name" value="Homeodomain-like_sf"/>
</dbReference>
<dbReference type="Pfam" id="PF15963">
    <property type="entry name" value="Myb_DNA-bind_7"/>
    <property type="match status" value="1"/>
</dbReference>
<comment type="caution">
    <text evidence="4">The sequence shown here is derived from an EMBL/GenBank/DDBJ whole genome shotgun (WGS) entry which is preliminary data.</text>
</comment>
<dbReference type="CDD" id="cd00167">
    <property type="entry name" value="SANT"/>
    <property type="match status" value="1"/>
</dbReference>
<evidence type="ECO:0000313" key="4">
    <source>
        <dbReference type="EMBL" id="KAK0389526.1"/>
    </source>
</evidence>
<name>A0AA39GLP9_SARSR</name>
<sequence>MSSMFKKKGGPAFKPKIPSARSRPISQNTAKDVLQEASLSTTESSSRTSQPDTSVAETNLAEAAPAIVNAPPPSPRKSARNSARSLSESVPPPAPKPQAIEPSAATAVVAEPLAPSLVSQGTVPTPETSAPATPVSEEATAPAPSVSTRARQSTATADPAEEAVEDSETHSRPKKRQRKNAAQDGEATPKPRQRKRRAQEAGEDGQAPRRRRARSLTPEDAESQTVDLQKLKMADLTKDLHIGKKFSRHDELRERERQKRIKAKLERDGEGDASGDGYDSLRAKEQSATPSAPPVEPPAQAPAGPQFRIVDGQIVVDQNSLSVDRHARAAAARAGEDMETIEENDFTRLITSNSFMNTSKLKGPNVWTEQETVLFYRGLAMFGTDFEIISKMIPGKQRRHVKLKFNREERHCPRRVNAALVGEKTVAMDMDEYRAATGTEFEPVEVIEAEQKKIEDSYEAERQRIADEQAEVMRKKKEELFADEDVDMAGVVIKKKKKKGKNQSVEYGLNGEPITEE</sequence>
<dbReference type="InterPro" id="IPR017884">
    <property type="entry name" value="SANT_dom"/>
</dbReference>
<feature type="region of interest" description="Disordered" evidence="2">
    <location>
        <begin position="1"/>
        <end position="304"/>
    </location>
</feature>
<dbReference type="Gene3D" id="1.10.10.60">
    <property type="entry name" value="Homeodomain-like"/>
    <property type="match status" value="1"/>
</dbReference>
<feature type="domain" description="SANT" evidence="3">
    <location>
        <begin position="362"/>
        <end position="413"/>
    </location>
</feature>
<gene>
    <name evidence="4" type="ORF">NLU13_3101</name>
</gene>
<feature type="coiled-coil region" evidence="1">
    <location>
        <begin position="444"/>
        <end position="478"/>
    </location>
</feature>
<evidence type="ECO:0000313" key="5">
    <source>
        <dbReference type="Proteomes" id="UP001175261"/>
    </source>
</evidence>
<dbReference type="EMBL" id="JAPDFR010000002">
    <property type="protein sequence ID" value="KAK0389526.1"/>
    <property type="molecule type" value="Genomic_DNA"/>
</dbReference>
<dbReference type="InterPro" id="IPR001005">
    <property type="entry name" value="SANT/Myb"/>
</dbReference>
<feature type="compositionally biased region" description="Polar residues" evidence="2">
    <location>
        <begin position="145"/>
        <end position="156"/>
    </location>
</feature>
<proteinExistence type="predicted"/>
<accession>A0AA39GLP9</accession>
<feature type="region of interest" description="Disordered" evidence="2">
    <location>
        <begin position="498"/>
        <end position="517"/>
    </location>
</feature>
<dbReference type="GO" id="GO:0001156">
    <property type="term" value="F:TFIIIC-class transcription factor complex binding"/>
    <property type="evidence" value="ECO:0007669"/>
    <property type="project" value="TreeGrafter"/>
</dbReference>
<evidence type="ECO:0000256" key="1">
    <source>
        <dbReference type="SAM" id="Coils"/>
    </source>
</evidence>
<feature type="compositionally biased region" description="Polar residues" evidence="2">
    <location>
        <begin position="117"/>
        <end position="131"/>
    </location>
</feature>
<dbReference type="GO" id="GO:0000126">
    <property type="term" value="C:transcription factor TFIIIB complex"/>
    <property type="evidence" value="ECO:0007669"/>
    <property type="project" value="TreeGrafter"/>
</dbReference>
<dbReference type="PANTHER" id="PTHR22929">
    <property type="entry name" value="RNA POLYMERASE III TRANSCRIPTION INITIATION FACTOR B"/>
    <property type="match status" value="1"/>
</dbReference>
<dbReference type="GO" id="GO:0070898">
    <property type="term" value="P:RNA polymerase III preinitiation complex assembly"/>
    <property type="evidence" value="ECO:0007669"/>
    <property type="project" value="TreeGrafter"/>
</dbReference>
<feature type="compositionally biased region" description="Basic and acidic residues" evidence="2">
    <location>
        <begin position="229"/>
        <end position="270"/>
    </location>
</feature>
<organism evidence="4 5">
    <name type="scientific">Sarocladium strictum</name>
    <name type="common">Black bundle disease fungus</name>
    <name type="synonym">Acremonium strictum</name>
    <dbReference type="NCBI Taxonomy" id="5046"/>
    <lineage>
        <taxon>Eukaryota</taxon>
        <taxon>Fungi</taxon>
        <taxon>Dikarya</taxon>
        <taxon>Ascomycota</taxon>
        <taxon>Pezizomycotina</taxon>
        <taxon>Sordariomycetes</taxon>
        <taxon>Hypocreomycetidae</taxon>
        <taxon>Hypocreales</taxon>
        <taxon>Sarocladiaceae</taxon>
        <taxon>Sarocladium</taxon>
    </lineage>
</organism>
<keyword evidence="1" id="KW-0175">Coiled coil</keyword>
<protein>
    <recommendedName>
        <fullName evidence="3">SANT domain-containing protein</fullName>
    </recommendedName>
</protein>
<reference evidence="4" key="1">
    <citation type="submission" date="2022-10" db="EMBL/GenBank/DDBJ databases">
        <title>Determination and structural analysis of whole genome sequence of Sarocladium strictum F4-1.</title>
        <authorList>
            <person name="Hu L."/>
            <person name="Jiang Y."/>
        </authorList>
    </citation>
    <scope>NUCLEOTIDE SEQUENCE</scope>
    <source>
        <strain evidence="4">F4-1</strain>
    </source>
</reference>
<evidence type="ECO:0000259" key="3">
    <source>
        <dbReference type="PROSITE" id="PS51293"/>
    </source>
</evidence>
<keyword evidence="5" id="KW-1185">Reference proteome</keyword>
<dbReference type="SUPFAM" id="SSF46689">
    <property type="entry name" value="Homeodomain-like"/>
    <property type="match status" value="1"/>
</dbReference>
<feature type="compositionally biased region" description="Low complexity" evidence="2">
    <location>
        <begin position="38"/>
        <end position="49"/>
    </location>
</feature>
<feature type="compositionally biased region" description="Pro residues" evidence="2">
    <location>
        <begin position="291"/>
        <end position="300"/>
    </location>
</feature>